<keyword evidence="9 10" id="KW-0472">Membrane</keyword>
<feature type="transmembrane region" description="Helical" evidence="10">
    <location>
        <begin position="136"/>
        <end position="157"/>
    </location>
</feature>
<keyword evidence="4" id="KW-1003">Cell membrane</keyword>
<keyword evidence="7" id="KW-0677">Repeat</keyword>
<evidence type="ECO:0000256" key="8">
    <source>
        <dbReference type="ARBA" id="ARBA00022989"/>
    </source>
</evidence>
<feature type="transmembrane region" description="Helical" evidence="10">
    <location>
        <begin position="77"/>
        <end position="97"/>
    </location>
</feature>
<accession>A0A9W6WYQ8</accession>
<evidence type="ECO:0000256" key="10">
    <source>
        <dbReference type="SAM" id="Phobius"/>
    </source>
</evidence>
<evidence type="ECO:0000256" key="9">
    <source>
        <dbReference type="ARBA" id="ARBA00023136"/>
    </source>
</evidence>
<keyword evidence="12" id="KW-1185">Reference proteome</keyword>
<organism evidence="11 12">
    <name type="scientific">Phytophthora lilii</name>
    <dbReference type="NCBI Taxonomy" id="2077276"/>
    <lineage>
        <taxon>Eukaryota</taxon>
        <taxon>Sar</taxon>
        <taxon>Stramenopiles</taxon>
        <taxon>Oomycota</taxon>
        <taxon>Peronosporomycetes</taxon>
        <taxon>Peronosporales</taxon>
        <taxon>Peronosporaceae</taxon>
        <taxon>Phytophthora</taxon>
    </lineage>
</organism>
<reference evidence="11" key="1">
    <citation type="submission" date="2023-04" db="EMBL/GenBank/DDBJ databases">
        <title>Phytophthora lilii NBRC 32176.</title>
        <authorList>
            <person name="Ichikawa N."/>
            <person name="Sato H."/>
            <person name="Tonouchi N."/>
        </authorList>
    </citation>
    <scope>NUCLEOTIDE SEQUENCE</scope>
    <source>
        <strain evidence="11">NBRC 32176</strain>
    </source>
</reference>
<keyword evidence="6 10" id="KW-0812">Transmembrane</keyword>
<dbReference type="InterPro" id="IPR004316">
    <property type="entry name" value="SWEET_rpt"/>
</dbReference>
<evidence type="ECO:0000313" key="11">
    <source>
        <dbReference type="EMBL" id="GMF22196.1"/>
    </source>
</evidence>
<dbReference type="Gene3D" id="1.20.1280.290">
    <property type="match status" value="1"/>
</dbReference>
<dbReference type="EMBL" id="BSXW01000433">
    <property type="protein sequence ID" value="GMF22196.1"/>
    <property type="molecule type" value="Genomic_DNA"/>
</dbReference>
<keyword evidence="8 10" id="KW-1133">Transmembrane helix</keyword>
<evidence type="ECO:0000256" key="1">
    <source>
        <dbReference type="ARBA" id="ARBA00004651"/>
    </source>
</evidence>
<keyword evidence="5" id="KW-0762">Sugar transport</keyword>
<dbReference type="FunFam" id="1.20.1280.290:FF:000007">
    <property type="entry name" value="Bidirectional sugar transporter SWEET7"/>
    <property type="match status" value="1"/>
</dbReference>
<dbReference type="InterPro" id="IPR047664">
    <property type="entry name" value="SWEET"/>
</dbReference>
<evidence type="ECO:0000256" key="4">
    <source>
        <dbReference type="ARBA" id="ARBA00022475"/>
    </source>
</evidence>
<keyword evidence="3" id="KW-0813">Transport</keyword>
<evidence type="ECO:0000313" key="12">
    <source>
        <dbReference type="Proteomes" id="UP001165083"/>
    </source>
</evidence>
<dbReference type="PANTHER" id="PTHR10791">
    <property type="entry name" value="RAG1-ACTIVATING PROTEIN 1"/>
    <property type="match status" value="1"/>
</dbReference>
<dbReference type="AlphaFoldDB" id="A0A9W6WYQ8"/>
<feature type="transmembrane region" description="Helical" evidence="10">
    <location>
        <begin position="44"/>
        <end position="65"/>
    </location>
</feature>
<name>A0A9W6WYQ8_9STRA</name>
<evidence type="ECO:0000256" key="6">
    <source>
        <dbReference type="ARBA" id="ARBA00022692"/>
    </source>
</evidence>
<dbReference type="GO" id="GO:0051119">
    <property type="term" value="F:sugar transmembrane transporter activity"/>
    <property type="evidence" value="ECO:0007669"/>
    <property type="project" value="InterPro"/>
</dbReference>
<evidence type="ECO:0000256" key="7">
    <source>
        <dbReference type="ARBA" id="ARBA00022737"/>
    </source>
</evidence>
<proteinExistence type="inferred from homology"/>
<protein>
    <submittedName>
        <fullName evidence="11">Unnamed protein product</fullName>
    </submittedName>
</protein>
<comment type="caution">
    <text evidence="11">The sequence shown here is derived from an EMBL/GenBank/DDBJ whole genome shotgun (WGS) entry which is preliminary data.</text>
</comment>
<dbReference type="Pfam" id="PF03083">
    <property type="entry name" value="MtN3_slv"/>
    <property type="match status" value="1"/>
</dbReference>
<evidence type="ECO:0000256" key="2">
    <source>
        <dbReference type="ARBA" id="ARBA00007809"/>
    </source>
</evidence>
<dbReference type="Proteomes" id="UP001165083">
    <property type="component" value="Unassembled WGS sequence"/>
</dbReference>
<evidence type="ECO:0000256" key="5">
    <source>
        <dbReference type="ARBA" id="ARBA00022597"/>
    </source>
</evidence>
<dbReference type="PANTHER" id="PTHR10791:SF30">
    <property type="entry name" value="SUGAR TRANSPORTER SWEET1"/>
    <property type="match status" value="1"/>
</dbReference>
<dbReference type="GO" id="GO:0005886">
    <property type="term" value="C:plasma membrane"/>
    <property type="evidence" value="ECO:0007669"/>
    <property type="project" value="UniProtKB-SubCell"/>
</dbReference>
<gene>
    <name evidence="11" type="ORF">Plil01_000881400</name>
</gene>
<dbReference type="OrthoDB" id="409725at2759"/>
<comment type="subcellular location">
    <subcellularLocation>
        <location evidence="1">Cell membrane</location>
        <topology evidence="1">Multi-pass membrane protein</topology>
    </subcellularLocation>
</comment>
<sequence length="217" mass="22836">MLYGVATANYFPFFTTFALGTIISMIYLGVYFRWTTARSYATRAIGIAFIAIAIGSIYTILGVTGVTGQQIDQVGNVVGYIVTLASLLPYVGPFETIKTVLKTRSGASIPVGMCLAGATANAIWTVYGLIIGDIFVYINGGACAAVGIVQVALYVVFWPARQSSSPSLSEVSSLADNFMLPVQASTPNTIGTPPISPCCSDKLDAISSPTFVQICTP</sequence>
<feature type="transmembrane region" description="Helical" evidence="10">
    <location>
        <begin position="12"/>
        <end position="32"/>
    </location>
</feature>
<feature type="transmembrane region" description="Helical" evidence="10">
    <location>
        <begin position="109"/>
        <end position="130"/>
    </location>
</feature>
<comment type="similarity">
    <text evidence="2">Belongs to the SWEET sugar transporter family.</text>
</comment>
<evidence type="ECO:0000256" key="3">
    <source>
        <dbReference type="ARBA" id="ARBA00022448"/>
    </source>
</evidence>